<gene>
    <name evidence="1" type="ORF">METZ01_LOCUS425601</name>
</gene>
<protein>
    <submittedName>
        <fullName evidence="1">Uncharacterized protein</fullName>
    </submittedName>
</protein>
<accession>A0A382XNK3</accession>
<feature type="non-terminal residue" evidence="1">
    <location>
        <position position="1"/>
    </location>
</feature>
<evidence type="ECO:0000313" key="1">
    <source>
        <dbReference type="EMBL" id="SVD72747.1"/>
    </source>
</evidence>
<dbReference type="EMBL" id="UINC01169287">
    <property type="protein sequence ID" value="SVD72747.1"/>
    <property type="molecule type" value="Genomic_DNA"/>
</dbReference>
<organism evidence="1">
    <name type="scientific">marine metagenome</name>
    <dbReference type="NCBI Taxonomy" id="408172"/>
    <lineage>
        <taxon>unclassified sequences</taxon>
        <taxon>metagenomes</taxon>
        <taxon>ecological metagenomes</taxon>
    </lineage>
</organism>
<proteinExistence type="predicted"/>
<dbReference type="AlphaFoldDB" id="A0A382XNK3"/>
<sequence>PAPWTWDLDAEGNPVPCDEFHTHKRRTRYEACHFYDGTPCYFTTNGQLDQDSFTDDAAGRRAFDIAEHFVIYEVVQSLVDSPDGYSPQSIFTDPFAGGFAVGTQTKLMNGTGAYFEDDPLGTWKMGLIQFTDKAFACLSDGSSKDCQYLIALRAENGSNSQNIGMPLIVSGDDLFGLTDRALVTLRYRLGADGVPGGPQGPRYLLCPVHEDPSIATSLNPGQDIIQAFPTHLEFQPPVIPMTILADGPRGSIRTDYEYLFGHTPPEAPK</sequence>
<name>A0A382XNK3_9ZZZZ</name>
<reference evidence="1" key="1">
    <citation type="submission" date="2018-05" db="EMBL/GenBank/DDBJ databases">
        <authorList>
            <person name="Lanie J.A."/>
            <person name="Ng W.-L."/>
            <person name="Kazmierczak K.M."/>
            <person name="Andrzejewski T.M."/>
            <person name="Davidsen T.M."/>
            <person name="Wayne K.J."/>
            <person name="Tettelin H."/>
            <person name="Glass J.I."/>
            <person name="Rusch D."/>
            <person name="Podicherti R."/>
            <person name="Tsui H.-C.T."/>
            <person name="Winkler M.E."/>
        </authorList>
    </citation>
    <scope>NUCLEOTIDE SEQUENCE</scope>
</reference>
<feature type="non-terminal residue" evidence="1">
    <location>
        <position position="269"/>
    </location>
</feature>